<dbReference type="GO" id="GO:0061630">
    <property type="term" value="F:ubiquitin protein ligase activity"/>
    <property type="evidence" value="ECO:0007669"/>
    <property type="project" value="InterPro"/>
</dbReference>
<feature type="domain" description="UBR-type" evidence="5">
    <location>
        <begin position="27"/>
        <end position="97"/>
    </location>
</feature>
<feature type="zinc finger region" description="UBR-type" evidence="4">
    <location>
        <begin position="27"/>
        <end position="97"/>
    </location>
</feature>
<dbReference type="GO" id="GO:0005737">
    <property type="term" value="C:cytoplasm"/>
    <property type="evidence" value="ECO:0007669"/>
    <property type="project" value="TreeGrafter"/>
</dbReference>
<protein>
    <recommendedName>
        <fullName evidence="5">UBR-type domain-containing protein</fullName>
    </recommendedName>
</protein>
<keyword evidence="2" id="KW-0863">Zinc-finger</keyword>
<dbReference type="Pfam" id="PF02207">
    <property type="entry name" value="zf-UBR"/>
    <property type="match status" value="1"/>
</dbReference>
<dbReference type="InterPro" id="IPR047506">
    <property type="entry name" value="UBR7-like_UBR-box"/>
</dbReference>
<evidence type="ECO:0000256" key="2">
    <source>
        <dbReference type="ARBA" id="ARBA00022771"/>
    </source>
</evidence>
<dbReference type="GO" id="GO:0008270">
    <property type="term" value="F:zinc ion binding"/>
    <property type="evidence" value="ECO:0007669"/>
    <property type="project" value="UniProtKB-KW"/>
</dbReference>
<keyword evidence="3" id="KW-0862">Zinc</keyword>
<dbReference type="InterPro" id="IPR003126">
    <property type="entry name" value="Znf_UBR"/>
</dbReference>
<dbReference type="PANTHER" id="PTHR13513">
    <property type="entry name" value="E3 UBIQUITIN-PROTEIN LIGASE UBR7"/>
    <property type="match status" value="1"/>
</dbReference>
<dbReference type="Proteomes" id="UP000697127">
    <property type="component" value="Unassembled WGS sequence"/>
</dbReference>
<dbReference type="InterPro" id="IPR040204">
    <property type="entry name" value="UBR7"/>
</dbReference>
<organism evidence="6 7">
    <name type="scientific">Pichia californica</name>
    <dbReference type="NCBI Taxonomy" id="460514"/>
    <lineage>
        <taxon>Eukaryota</taxon>
        <taxon>Fungi</taxon>
        <taxon>Dikarya</taxon>
        <taxon>Ascomycota</taxon>
        <taxon>Saccharomycotina</taxon>
        <taxon>Pichiomycetes</taxon>
        <taxon>Pichiales</taxon>
        <taxon>Pichiaceae</taxon>
        <taxon>Pichia</taxon>
    </lineage>
</organism>
<dbReference type="PROSITE" id="PS51157">
    <property type="entry name" value="ZF_UBR"/>
    <property type="match status" value="1"/>
</dbReference>
<evidence type="ECO:0000313" key="7">
    <source>
        <dbReference type="Proteomes" id="UP000697127"/>
    </source>
</evidence>
<evidence type="ECO:0000313" key="6">
    <source>
        <dbReference type="EMBL" id="KAG0686783.1"/>
    </source>
</evidence>
<dbReference type="EMBL" id="PUHW01000380">
    <property type="protein sequence ID" value="KAG0686783.1"/>
    <property type="molecule type" value="Genomic_DNA"/>
</dbReference>
<keyword evidence="1" id="KW-0479">Metal-binding</keyword>
<proteinExistence type="predicted"/>
<gene>
    <name evidence="6" type="ORF">C6P40_003398</name>
</gene>
<dbReference type="SMART" id="SM00396">
    <property type="entry name" value="ZnF_UBR1"/>
    <property type="match status" value="1"/>
</dbReference>
<accession>A0A9P6WJ85</accession>
<dbReference type="PANTHER" id="PTHR13513:SF9">
    <property type="entry name" value="E3 UBIQUITIN-PROTEIN LIGASE UBR7-RELATED"/>
    <property type="match status" value="1"/>
</dbReference>
<dbReference type="OrthoDB" id="5795902at2759"/>
<evidence type="ECO:0000256" key="4">
    <source>
        <dbReference type="PROSITE-ProRule" id="PRU00508"/>
    </source>
</evidence>
<dbReference type="AlphaFoldDB" id="A0A9P6WJ85"/>
<evidence type="ECO:0000259" key="5">
    <source>
        <dbReference type="PROSITE" id="PS51157"/>
    </source>
</evidence>
<comment type="caution">
    <text evidence="6">The sequence shown here is derived from an EMBL/GenBank/DDBJ whole genome shotgun (WGS) entry which is preliminary data.</text>
</comment>
<sequence>MSSLVDYIKDQESLEKQAKEHMPYDCDKCTFELGSIRQELYACLTCYRLNKKLNAICYACSINCHTSHDLIELFTKRSFTCDCGTSKFNLPCNVRYPLIKNLNSNSLSNFDLDIPDLNNKYNHNFKGYFCSCNNPYNPQFDSNMIQCIFGISCGEDWYHDDCLMGFKPGFMNRKPLKIDDPNNYDLLPLPGFPSFDSFETLICWKCASQFPLEMSILINKLNCDTIDYVPNSTSIDDRILKISNNIDNNDNDNNKSKRLKKDYLKSIFLKENYKEKLSEIVKNENPNSLLVLFLLKYPFLFNDDPIYQPPIDDDDSSVFEMGVRELNNLPKDKAVKGLIAYEKIKSKLTDFLKPFADEGRIVTAEEVKAFFDSETNKIKK</sequence>
<name>A0A9P6WJ85_9ASCO</name>
<dbReference type="CDD" id="cd19677">
    <property type="entry name" value="UBR-box_UBR7"/>
    <property type="match status" value="1"/>
</dbReference>
<reference evidence="6" key="1">
    <citation type="submission" date="2020-11" db="EMBL/GenBank/DDBJ databases">
        <title>Kefir isolates.</title>
        <authorList>
            <person name="Marcisauskas S."/>
            <person name="Kim Y."/>
            <person name="Blasche S."/>
        </authorList>
    </citation>
    <scope>NUCLEOTIDE SEQUENCE</scope>
    <source>
        <strain evidence="6">Olga-1</strain>
    </source>
</reference>
<evidence type="ECO:0000256" key="1">
    <source>
        <dbReference type="ARBA" id="ARBA00022723"/>
    </source>
</evidence>
<keyword evidence="7" id="KW-1185">Reference proteome</keyword>
<evidence type="ECO:0000256" key="3">
    <source>
        <dbReference type="ARBA" id="ARBA00022833"/>
    </source>
</evidence>